<organism evidence="3 4">
    <name type="scientific">Penstemon smallii</name>
    <dbReference type="NCBI Taxonomy" id="265156"/>
    <lineage>
        <taxon>Eukaryota</taxon>
        <taxon>Viridiplantae</taxon>
        <taxon>Streptophyta</taxon>
        <taxon>Embryophyta</taxon>
        <taxon>Tracheophyta</taxon>
        <taxon>Spermatophyta</taxon>
        <taxon>Magnoliopsida</taxon>
        <taxon>eudicotyledons</taxon>
        <taxon>Gunneridae</taxon>
        <taxon>Pentapetalae</taxon>
        <taxon>asterids</taxon>
        <taxon>lamiids</taxon>
        <taxon>Lamiales</taxon>
        <taxon>Plantaginaceae</taxon>
        <taxon>Cheloneae</taxon>
        <taxon>Penstemon</taxon>
    </lineage>
</organism>
<evidence type="ECO:0000256" key="1">
    <source>
        <dbReference type="SAM" id="MobiDB-lite"/>
    </source>
</evidence>
<comment type="caution">
    <text evidence="3">The sequence shown here is derived from an EMBL/GenBank/DDBJ whole genome shotgun (WGS) entry which is preliminary data.</text>
</comment>
<evidence type="ECO:0000259" key="2">
    <source>
        <dbReference type="PROSITE" id="PS50006"/>
    </source>
</evidence>
<dbReference type="Pfam" id="PF00498">
    <property type="entry name" value="FHA"/>
    <property type="match status" value="1"/>
</dbReference>
<dbReference type="Gene3D" id="2.60.200.20">
    <property type="match status" value="1"/>
</dbReference>
<accession>A0ABD3UQH0</accession>
<dbReference type="InterPro" id="IPR008984">
    <property type="entry name" value="SMAD_FHA_dom_sf"/>
</dbReference>
<dbReference type="InterPro" id="IPR050923">
    <property type="entry name" value="Cell_Proc_Reg/RNA_Proc"/>
</dbReference>
<feature type="compositionally biased region" description="Basic and acidic residues" evidence="1">
    <location>
        <begin position="137"/>
        <end position="162"/>
    </location>
</feature>
<dbReference type="EMBL" id="JBJXBP010000001">
    <property type="protein sequence ID" value="KAL3851231.1"/>
    <property type="molecule type" value="Genomic_DNA"/>
</dbReference>
<dbReference type="Proteomes" id="UP001634393">
    <property type="component" value="Unassembled WGS sequence"/>
</dbReference>
<dbReference type="AlphaFoldDB" id="A0ABD3UQH0"/>
<feature type="compositionally biased region" description="Basic residues" evidence="1">
    <location>
        <begin position="110"/>
        <end position="131"/>
    </location>
</feature>
<dbReference type="FunFam" id="2.60.200.20:FF:000028">
    <property type="entry name" value="FHA domain-containing protein DDL"/>
    <property type="match status" value="1"/>
</dbReference>
<feature type="compositionally biased region" description="Basic and acidic residues" evidence="1">
    <location>
        <begin position="70"/>
        <end position="100"/>
    </location>
</feature>
<reference evidence="3 4" key="1">
    <citation type="submission" date="2024-12" db="EMBL/GenBank/DDBJ databases">
        <title>The unique morphological basis and parallel evolutionary history of personate flowers in Penstemon.</title>
        <authorList>
            <person name="Depatie T.H."/>
            <person name="Wessinger C.A."/>
        </authorList>
    </citation>
    <scope>NUCLEOTIDE SEQUENCE [LARGE SCALE GENOMIC DNA]</scope>
    <source>
        <strain evidence="3">WTNN_2</strain>
        <tissue evidence="3">Leaf</tissue>
    </source>
</reference>
<dbReference type="PROSITE" id="PS50006">
    <property type="entry name" value="FHA_DOMAIN"/>
    <property type="match status" value="1"/>
</dbReference>
<protein>
    <recommendedName>
        <fullName evidence="2">FHA domain-containing protein</fullName>
    </recommendedName>
</protein>
<feature type="compositionally biased region" description="Low complexity" evidence="1">
    <location>
        <begin position="1"/>
        <end position="15"/>
    </location>
</feature>
<gene>
    <name evidence="3" type="ORF">ACJIZ3_013113</name>
</gene>
<dbReference type="InterPro" id="IPR000253">
    <property type="entry name" value="FHA_dom"/>
</dbReference>
<sequence length="332" mass="38224">MGKLSSQNRSRSWSLSPPPLSPIKEKFTRSPNRVSPSPEKEKRTRSPKSARSRSPESHSLSPRSKRLKRFKAERDALKGSEREHDKTNGRKGAYKEKDSESELPVGNGSRPRHRHSPSPSHHHHRGRRRSRSPPSAADKRGRQEDRSSREAEQRNDDNDSIAKMKSAEETLEAKDKQKPSFELSGKLAAETNRFRGVTLLFNEPPDARKPDTRWRLYVFKGGEVLNEPLRVHRQTCYLFGRERRVADIPTDHPSCSKQHAVLQYRQVEEENPDGSMSKRVRPYLMDLGSTNGTFINDNQMEPQRYYELFEKDTIKFGNSSREYVILHENSAG</sequence>
<dbReference type="SUPFAM" id="SSF49879">
    <property type="entry name" value="SMAD/FHA domain"/>
    <property type="match status" value="1"/>
</dbReference>
<proteinExistence type="predicted"/>
<evidence type="ECO:0000313" key="3">
    <source>
        <dbReference type="EMBL" id="KAL3851231.1"/>
    </source>
</evidence>
<name>A0ABD3UQH0_9LAMI</name>
<feature type="region of interest" description="Disordered" evidence="1">
    <location>
        <begin position="1"/>
        <end position="162"/>
    </location>
</feature>
<dbReference type="PANTHER" id="PTHR23308">
    <property type="entry name" value="NUCLEAR INHIBITOR OF PROTEIN PHOSPHATASE-1"/>
    <property type="match status" value="1"/>
</dbReference>
<feature type="domain" description="FHA" evidence="2">
    <location>
        <begin position="237"/>
        <end position="300"/>
    </location>
</feature>
<evidence type="ECO:0000313" key="4">
    <source>
        <dbReference type="Proteomes" id="UP001634393"/>
    </source>
</evidence>
<keyword evidence="4" id="KW-1185">Reference proteome</keyword>
<dbReference type="SMART" id="SM00240">
    <property type="entry name" value="FHA"/>
    <property type="match status" value="1"/>
</dbReference>